<keyword evidence="2" id="KW-1185">Reference proteome</keyword>
<reference evidence="1 2" key="1">
    <citation type="journal article" date="2021" name="Nat. Plants">
        <title>The Taxus genome provides insights into paclitaxel biosynthesis.</title>
        <authorList>
            <person name="Xiong X."/>
            <person name="Gou J."/>
            <person name="Liao Q."/>
            <person name="Li Y."/>
            <person name="Zhou Q."/>
            <person name="Bi G."/>
            <person name="Li C."/>
            <person name="Du R."/>
            <person name="Wang X."/>
            <person name="Sun T."/>
            <person name="Guo L."/>
            <person name="Liang H."/>
            <person name="Lu P."/>
            <person name="Wu Y."/>
            <person name="Zhang Z."/>
            <person name="Ro D.K."/>
            <person name="Shang Y."/>
            <person name="Huang S."/>
            <person name="Yan J."/>
        </authorList>
    </citation>
    <scope>NUCLEOTIDE SEQUENCE [LARGE SCALE GENOMIC DNA]</scope>
    <source>
        <strain evidence="1">Ta-2019</strain>
    </source>
</reference>
<proteinExistence type="predicted"/>
<comment type="caution">
    <text evidence="1">The sequence shown here is derived from an EMBL/GenBank/DDBJ whole genome shotgun (WGS) entry which is preliminary data.</text>
</comment>
<dbReference type="AlphaFoldDB" id="A0AA38GHX9"/>
<evidence type="ECO:0000313" key="1">
    <source>
        <dbReference type="EMBL" id="KAH9322184.1"/>
    </source>
</evidence>
<dbReference type="EMBL" id="JAHRHJ020000003">
    <property type="protein sequence ID" value="KAH9322184.1"/>
    <property type="molecule type" value="Genomic_DNA"/>
</dbReference>
<organism evidence="1 2">
    <name type="scientific">Taxus chinensis</name>
    <name type="common">Chinese yew</name>
    <name type="synonym">Taxus wallichiana var. chinensis</name>
    <dbReference type="NCBI Taxonomy" id="29808"/>
    <lineage>
        <taxon>Eukaryota</taxon>
        <taxon>Viridiplantae</taxon>
        <taxon>Streptophyta</taxon>
        <taxon>Embryophyta</taxon>
        <taxon>Tracheophyta</taxon>
        <taxon>Spermatophyta</taxon>
        <taxon>Pinopsida</taxon>
        <taxon>Pinidae</taxon>
        <taxon>Conifers II</taxon>
        <taxon>Cupressales</taxon>
        <taxon>Taxaceae</taxon>
        <taxon>Taxus</taxon>
    </lineage>
</organism>
<accession>A0AA38GHX9</accession>
<dbReference type="Proteomes" id="UP000824469">
    <property type="component" value="Unassembled WGS sequence"/>
</dbReference>
<evidence type="ECO:0000313" key="2">
    <source>
        <dbReference type="Proteomes" id="UP000824469"/>
    </source>
</evidence>
<name>A0AA38GHX9_TAXCH</name>
<sequence length="237" mass="27838">KFDVVMGDTTILENQSNHNLVFRSSNFDIESYTMSLTSMLTVQQMKPSIASVDFVKYRGLLLEALSKGPRNGGVVAIIDEIPYICVFLSNQYEYMMVEPIYKTSEDDEMKHIETKYFDFNMCTNPTPILHWHSYVEIRCCDGRHNNSEKLKQREDREQFESNCSHNLAFHSSNFDIESYTTSYRARVFVHNYYLNHFRFPKENLKPYSTIKEFVEALSKGPRNRGVFVINDEIPYMH</sequence>
<feature type="non-terminal residue" evidence="1">
    <location>
        <position position="1"/>
    </location>
</feature>
<dbReference type="InterPro" id="IPR015683">
    <property type="entry name" value="Ionotropic_Glu_rcpt"/>
</dbReference>
<dbReference type="PANTHER" id="PTHR18966">
    <property type="entry name" value="IONOTROPIC GLUTAMATE RECEPTOR"/>
    <property type="match status" value="1"/>
</dbReference>
<protein>
    <submittedName>
        <fullName evidence="1">Uncharacterized protein</fullName>
    </submittedName>
</protein>
<feature type="non-terminal residue" evidence="1">
    <location>
        <position position="237"/>
    </location>
</feature>
<gene>
    <name evidence="1" type="ORF">KI387_016823</name>
</gene>